<name>A0A420IB94_9PEZI</name>
<dbReference type="InterPro" id="IPR036047">
    <property type="entry name" value="F-box-like_dom_sf"/>
</dbReference>
<dbReference type="InterPro" id="IPR032675">
    <property type="entry name" value="LRR_dom_sf"/>
</dbReference>
<accession>A0A420IB94</accession>
<gene>
    <name evidence="2" type="ORF">GcM1_250203</name>
</gene>
<dbReference type="AlphaFoldDB" id="A0A420IB94"/>
<proteinExistence type="predicted"/>
<dbReference type="Pfam" id="PF12937">
    <property type="entry name" value="F-box-like"/>
    <property type="match status" value="1"/>
</dbReference>
<evidence type="ECO:0000259" key="1">
    <source>
        <dbReference type="Pfam" id="PF12937"/>
    </source>
</evidence>
<organism evidence="2 3">
    <name type="scientific">Golovinomyces cichoracearum</name>
    <dbReference type="NCBI Taxonomy" id="62708"/>
    <lineage>
        <taxon>Eukaryota</taxon>
        <taxon>Fungi</taxon>
        <taxon>Dikarya</taxon>
        <taxon>Ascomycota</taxon>
        <taxon>Pezizomycotina</taxon>
        <taxon>Leotiomycetes</taxon>
        <taxon>Erysiphales</taxon>
        <taxon>Erysiphaceae</taxon>
        <taxon>Golovinomyces</taxon>
    </lineage>
</organism>
<dbReference type="SUPFAM" id="SSF52047">
    <property type="entry name" value="RNI-like"/>
    <property type="match status" value="1"/>
</dbReference>
<dbReference type="Gene3D" id="3.80.10.10">
    <property type="entry name" value="Ribonuclease Inhibitor"/>
    <property type="match status" value="1"/>
</dbReference>
<protein>
    <submittedName>
        <fullName evidence="2">F-box protein</fullName>
    </submittedName>
</protein>
<dbReference type="Proteomes" id="UP000285326">
    <property type="component" value="Unassembled WGS sequence"/>
</dbReference>
<evidence type="ECO:0000313" key="2">
    <source>
        <dbReference type="EMBL" id="RKF71787.1"/>
    </source>
</evidence>
<dbReference type="EMBL" id="MCBS01025023">
    <property type="protein sequence ID" value="RKF71787.1"/>
    <property type="molecule type" value="Genomic_DNA"/>
</dbReference>
<sequence length="372" mass="41786">MAHEAQLPLEIISHIISFIPRSACDQHTLWACCLVSRAWYSASITPLYEKPYLSSSNFDQFVTTVCPSKNAHLRASPLSTLVRHLNMGGLVHDASRSLTARLLGRLKGNLEFFVAPQVSFAINSLAALSKCTKLRHLNLSLISSSITNKELFQALKSLVDLETLFLPRSLHKNEEDIISEPYIWPPRLVTLYVGGGVGEQFFFSQLARAPKTVSRLIMQHCPQISVPVIIFTLFRLGTQLKHLSVHDFMTQLLRGMLDNVLELCPNLTSLRVSVDYVSAKLFTRIPPEHPLRLLELGCSQALDSDITPDLIFDAIHQVFLPDLRCVRVSKKLEWETTPHLKTDAEDLSDFLDALEAENPLYEPSGVWFGLSD</sequence>
<feature type="domain" description="F-box" evidence="1">
    <location>
        <begin position="6"/>
        <end position="53"/>
    </location>
</feature>
<dbReference type="InterPro" id="IPR001810">
    <property type="entry name" value="F-box_dom"/>
</dbReference>
<evidence type="ECO:0000313" key="3">
    <source>
        <dbReference type="Proteomes" id="UP000285326"/>
    </source>
</evidence>
<dbReference type="SUPFAM" id="SSF81383">
    <property type="entry name" value="F-box domain"/>
    <property type="match status" value="1"/>
</dbReference>
<comment type="caution">
    <text evidence="2">The sequence shown here is derived from an EMBL/GenBank/DDBJ whole genome shotgun (WGS) entry which is preliminary data.</text>
</comment>
<reference evidence="2 3" key="1">
    <citation type="journal article" date="2018" name="BMC Genomics">
        <title>Comparative genome analyses reveal sequence features reflecting distinct modes of host-adaptation between dicot and monocot powdery mildew.</title>
        <authorList>
            <person name="Wu Y."/>
            <person name="Ma X."/>
            <person name="Pan Z."/>
            <person name="Kale S.D."/>
            <person name="Song Y."/>
            <person name="King H."/>
            <person name="Zhang Q."/>
            <person name="Presley C."/>
            <person name="Deng X."/>
            <person name="Wei C.I."/>
            <person name="Xiao S."/>
        </authorList>
    </citation>
    <scope>NUCLEOTIDE SEQUENCE [LARGE SCALE GENOMIC DNA]</scope>
    <source>
        <strain evidence="2">UMSG1</strain>
    </source>
</reference>